<dbReference type="PANTHER" id="PTHR22602:SF0">
    <property type="entry name" value="TRANSFERASE CAF17, MITOCHONDRIAL-RELATED"/>
    <property type="match status" value="1"/>
</dbReference>
<dbReference type="PANTHER" id="PTHR22602">
    <property type="entry name" value="TRANSFERASE CAF17, MITOCHONDRIAL-RELATED"/>
    <property type="match status" value="1"/>
</dbReference>
<keyword evidence="1" id="KW-0809">Transit peptide</keyword>
<dbReference type="SUPFAM" id="SSF103025">
    <property type="entry name" value="Folate-binding domain"/>
    <property type="match status" value="1"/>
</dbReference>
<comment type="caution">
    <text evidence="3">The sequence shown here is derived from an EMBL/GenBank/DDBJ whole genome shotgun (WGS) entry which is preliminary data.</text>
</comment>
<gene>
    <name evidence="3" type="ORF">ACFOKA_14215</name>
</gene>
<reference evidence="4" key="1">
    <citation type="journal article" date="2019" name="Int. J. Syst. Evol. Microbiol.">
        <title>The Global Catalogue of Microorganisms (GCM) 10K type strain sequencing project: providing services to taxonomists for standard genome sequencing and annotation.</title>
        <authorList>
            <consortium name="The Broad Institute Genomics Platform"/>
            <consortium name="The Broad Institute Genome Sequencing Center for Infectious Disease"/>
            <person name="Wu L."/>
            <person name="Ma J."/>
        </authorList>
    </citation>
    <scope>NUCLEOTIDE SEQUENCE [LARGE SCALE GENOMIC DNA]</scope>
    <source>
        <strain evidence="4">KCTC 62164</strain>
    </source>
</reference>
<sequence length="268" mass="29964">MTAQILCLKNRAVLRLSGSEVVSFLNGLVTNDVGKTSEAAVYAALLTPQGKFLFDMIIVKDGVDLLLDVEAKRKDALIQRLMMYKLRSDVTITDEPASVWAVWHSETAQGISGIAYADPRHKSLKLRVISATPPVDGAEELPLEDYEERRIRHCVPDSTRDIDVEKHFWLETNAEKLNGVSFTKGCYVGQELTARMKHKTTLKKSFMAVELTGTAEPHSEIETESGKSAGTLYTSMNGYGIAFMRHEYQNAILYVKDSDVRVTIYKKD</sequence>
<evidence type="ECO:0000313" key="3">
    <source>
        <dbReference type="EMBL" id="MFC3053066.1"/>
    </source>
</evidence>
<protein>
    <submittedName>
        <fullName evidence="3">YgfZ/GcvT domain-containing protein</fullName>
    </submittedName>
</protein>
<dbReference type="NCBIfam" id="TIGR03317">
    <property type="entry name" value="ygfZ_signature"/>
    <property type="match status" value="1"/>
</dbReference>
<accession>A0ABV7D896</accession>
<keyword evidence="4" id="KW-1185">Reference proteome</keyword>
<proteinExistence type="predicted"/>
<dbReference type="Pfam" id="PF25455">
    <property type="entry name" value="Beta-barrel_CAF17_C"/>
    <property type="match status" value="1"/>
</dbReference>
<evidence type="ECO:0000259" key="2">
    <source>
        <dbReference type="Pfam" id="PF25455"/>
    </source>
</evidence>
<dbReference type="InterPro" id="IPR057460">
    <property type="entry name" value="CAF17_C"/>
</dbReference>
<name>A0ABV7D896_9PROT</name>
<dbReference type="Proteomes" id="UP001595444">
    <property type="component" value="Unassembled WGS sequence"/>
</dbReference>
<organism evidence="3 4">
    <name type="scientific">Kordiimonas pumila</name>
    <dbReference type="NCBI Taxonomy" id="2161677"/>
    <lineage>
        <taxon>Bacteria</taxon>
        <taxon>Pseudomonadati</taxon>
        <taxon>Pseudomonadota</taxon>
        <taxon>Alphaproteobacteria</taxon>
        <taxon>Kordiimonadales</taxon>
        <taxon>Kordiimonadaceae</taxon>
        <taxon>Kordiimonas</taxon>
    </lineage>
</organism>
<evidence type="ECO:0000313" key="4">
    <source>
        <dbReference type="Proteomes" id="UP001595444"/>
    </source>
</evidence>
<dbReference type="Gene3D" id="2.40.30.160">
    <property type="match status" value="1"/>
</dbReference>
<dbReference type="InterPro" id="IPR045179">
    <property type="entry name" value="YgfZ/GcvT"/>
</dbReference>
<feature type="domain" description="CAF17 C-terminal" evidence="2">
    <location>
        <begin position="204"/>
        <end position="264"/>
    </location>
</feature>
<dbReference type="RefSeq" id="WP_194213201.1">
    <property type="nucleotide sequence ID" value="NZ_CP061205.1"/>
</dbReference>
<dbReference type="Gene3D" id="3.30.1360.120">
    <property type="entry name" value="Probable tRNA modification gtpase trme, domain 1"/>
    <property type="match status" value="1"/>
</dbReference>
<dbReference type="InterPro" id="IPR027266">
    <property type="entry name" value="TrmE/GcvT-like"/>
</dbReference>
<evidence type="ECO:0000256" key="1">
    <source>
        <dbReference type="ARBA" id="ARBA00022946"/>
    </source>
</evidence>
<dbReference type="InterPro" id="IPR017703">
    <property type="entry name" value="YgfZ/GCV_T_CS"/>
</dbReference>
<dbReference type="EMBL" id="JBHRSL010000010">
    <property type="protein sequence ID" value="MFC3053066.1"/>
    <property type="molecule type" value="Genomic_DNA"/>
</dbReference>